<evidence type="ECO:0000256" key="3">
    <source>
        <dbReference type="ARBA" id="ARBA00022448"/>
    </source>
</evidence>
<gene>
    <name evidence="13" type="ORF">g.45773</name>
</gene>
<keyword evidence="3 10" id="KW-0813">Transport</keyword>
<name>A0A1B6KJR4_9HEMI</name>
<keyword evidence="7 12" id="KW-1133">Transmembrane helix</keyword>
<evidence type="ECO:0000256" key="6">
    <source>
        <dbReference type="ARBA" id="ARBA00022927"/>
    </source>
</evidence>
<feature type="transmembrane region" description="Helical" evidence="12">
    <location>
        <begin position="683"/>
        <end position="704"/>
    </location>
</feature>
<dbReference type="SUPFAM" id="SSF103473">
    <property type="entry name" value="MFS general substrate transporter"/>
    <property type="match status" value="1"/>
</dbReference>
<feature type="transmembrane region" description="Helical" evidence="12">
    <location>
        <begin position="346"/>
        <end position="368"/>
    </location>
</feature>
<evidence type="ECO:0000256" key="1">
    <source>
        <dbReference type="ARBA" id="ARBA00004141"/>
    </source>
</evidence>
<evidence type="ECO:0000256" key="9">
    <source>
        <dbReference type="ARBA" id="ARBA00078114"/>
    </source>
</evidence>
<dbReference type="GO" id="GO:0022857">
    <property type="term" value="F:transmembrane transporter activity"/>
    <property type="evidence" value="ECO:0007669"/>
    <property type="project" value="InterPro"/>
</dbReference>
<feature type="transmembrane region" description="Helical" evidence="12">
    <location>
        <begin position="184"/>
        <end position="205"/>
    </location>
</feature>
<dbReference type="Gene3D" id="1.20.1250.20">
    <property type="entry name" value="MFS general substrate transporter like domains"/>
    <property type="match status" value="2"/>
</dbReference>
<dbReference type="Pfam" id="PF00854">
    <property type="entry name" value="PTR2"/>
    <property type="match status" value="2"/>
</dbReference>
<comment type="subcellular location">
    <subcellularLocation>
        <location evidence="1 10">Membrane</location>
        <topology evidence="1 10">Multi-pass membrane protein</topology>
    </subcellularLocation>
</comment>
<evidence type="ECO:0000313" key="13">
    <source>
        <dbReference type="EMBL" id="JAT11693.1"/>
    </source>
</evidence>
<feature type="transmembrane region" description="Helical" evidence="12">
    <location>
        <begin position="658"/>
        <end position="677"/>
    </location>
</feature>
<protein>
    <recommendedName>
        <fullName evidence="9">Oligopeptide transporter 1</fullName>
    </recommendedName>
</protein>
<evidence type="ECO:0000256" key="4">
    <source>
        <dbReference type="ARBA" id="ARBA00022692"/>
    </source>
</evidence>
<dbReference type="EMBL" id="GEBQ01028284">
    <property type="protein sequence ID" value="JAT11693.1"/>
    <property type="molecule type" value="Transcribed_RNA"/>
</dbReference>
<feature type="transmembrane region" description="Helical" evidence="12">
    <location>
        <begin position="380"/>
        <end position="397"/>
    </location>
</feature>
<accession>A0A1B6KJR4</accession>
<dbReference type="PANTHER" id="PTHR11654">
    <property type="entry name" value="OLIGOPEPTIDE TRANSPORTER-RELATED"/>
    <property type="match status" value="1"/>
</dbReference>
<feature type="region of interest" description="Disordered" evidence="11">
    <location>
        <begin position="22"/>
        <end position="43"/>
    </location>
</feature>
<evidence type="ECO:0000256" key="12">
    <source>
        <dbReference type="SAM" id="Phobius"/>
    </source>
</evidence>
<dbReference type="AlphaFoldDB" id="A0A1B6KJR4"/>
<evidence type="ECO:0000256" key="8">
    <source>
        <dbReference type="ARBA" id="ARBA00023136"/>
    </source>
</evidence>
<keyword evidence="6" id="KW-0653">Protein transport</keyword>
<keyword evidence="4 10" id="KW-0812">Transmembrane</keyword>
<proteinExistence type="inferred from homology"/>
<keyword evidence="5" id="KW-0571">Peptide transport</keyword>
<evidence type="ECO:0000256" key="11">
    <source>
        <dbReference type="SAM" id="MobiDB-lite"/>
    </source>
</evidence>
<evidence type="ECO:0000256" key="2">
    <source>
        <dbReference type="ARBA" id="ARBA00005982"/>
    </source>
</evidence>
<evidence type="ECO:0000256" key="5">
    <source>
        <dbReference type="ARBA" id="ARBA00022856"/>
    </source>
</evidence>
<feature type="transmembrane region" description="Helical" evidence="12">
    <location>
        <begin position="89"/>
        <end position="112"/>
    </location>
</feature>
<dbReference type="CDD" id="cd17347">
    <property type="entry name" value="MFS_SLC15A1_2_like"/>
    <property type="match status" value="1"/>
</dbReference>
<reference evidence="13" key="1">
    <citation type="submission" date="2015-11" db="EMBL/GenBank/DDBJ databases">
        <title>De novo transcriptome assembly of four potential Pierce s Disease insect vectors from Arizona vineyards.</title>
        <authorList>
            <person name="Tassone E.E."/>
        </authorList>
    </citation>
    <scope>NUCLEOTIDE SEQUENCE</scope>
</reference>
<dbReference type="PROSITE" id="PS01023">
    <property type="entry name" value="PTR2_2"/>
    <property type="match status" value="1"/>
</dbReference>
<dbReference type="FunFam" id="1.20.1250.20:FF:000049">
    <property type="entry name" value="Solute carrier family 15 member 2"/>
    <property type="match status" value="1"/>
</dbReference>
<organism evidence="13">
    <name type="scientific">Graphocephala atropunctata</name>
    <dbReference type="NCBI Taxonomy" id="36148"/>
    <lineage>
        <taxon>Eukaryota</taxon>
        <taxon>Metazoa</taxon>
        <taxon>Ecdysozoa</taxon>
        <taxon>Arthropoda</taxon>
        <taxon>Hexapoda</taxon>
        <taxon>Insecta</taxon>
        <taxon>Pterygota</taxon>
        <taxon>Neoptera</taxon>
        <taxon>Paraneoptera</taxon>
        <taxon>Hemiptera</taxon>
        <taxon>Auchenorrhyncha</taxon>
        <taxon>Membracoidea</taxon>
        <taxon>Cicadellidae</taxon>
        <taxon>Cicadellinae</taxon>
        <taxon>Cicadellini</taxon>
        <taxon>Graphocephala</taxon>
    </lineage>
</organism>
<dbReference type="InterPro" id="IPR018456">
    <property type="entry name" value="PTR2_symporter_CS"/>
</dbReference>
<feature type="compositionally biased region" description="Polar residues" evidence="11">
    <location>
        <begin position="23"/>
        <end position="36"/>
    </location>
</feature>
<feature type="transmembrane region" description="Helical" evidence="12">
    <location>
        <begin position="225"/>
        <end position="246"/>
    </location>
</feature>
<feature type="transmembrane region" description="Helical" evidence="12">
    <location>
        <begin position="298"/>
        <end position="316"/>
    </location>
</feature>
<comment type="similarity">
    <text evidence="2 10">Belongs to the major facilitator superfamily. Proton-dependent oligopeptide transporter (POT/PTR) (TC 2.A.17) family.</text>
</comment>
<feature type="transmembrane region" description="Helical" evidence="12">
    <location>
        <begin position="119"/>
        <end position="137"/>
    </location>
</feature>
<keyword evidence="8 12" id="KW-0472">Membrane</keyword>
<evidence type="ECO:0000256" key="7">
    <source>
        <dbReference type="ARBA" id="ARBA00022989"/>
    </source>
</evidence>
<dbReference type="GO" id="GO:0016020">
    <property type="term" value="C:membrane"/>
    <property type="evidence" value="ECO:0007669"/>
    <property type="project" value="UniProtKB-SubCell"/>
</dbReference>
<feature type="non-terminal residue" evidence="13">
    <location>
        <position position="1"/>
    </location>
</feature>
<dbReference type="GO" id="GO:0006857">
    <property type="term" value="P:oligopeptide transport"/>
    <property type="evidence" value="ECO:0007669"/>
    <property type="project" value="InterPro"/>
</dbReference>
<evidence type="ECO:0000256" key="10">
    <source>
        <dbReference type="RuleBase" id="RU003755"/>
    </source>
</evidence>
<dbReference type="InterPro" id="IPR000109">
    <property type="entry name" value="POT_fam"/>
</dbReference>
<feature type="transmembrane region" description="Helical" evidence="12">
    <location>
        <begin position="618"/>
        <end position="637"/>
    </location>
</feature>
<dbReference type="PROSITE" id="PS01022">
    <property type="entry name" value="PTR2_1"/>
    <property type="match status" value="1"/>
</dbReference>
<sequence length="717" mass="79784">SVQTCRQGKRSSRVMTSHEDITELNSSNGTITNNSENPEEDKKPLKYPKQVFFIISNEFCERFCYYGNRTILAIYLQQMLKYSEDDATIVYHTFVMLCYFFPVIGAIIADCFLGKFRTILYLSILYVIGNITLSAASNFSLPINHTMFSLLGLFLIAVGTGGIKPCVSSFGGDQFVLPQQERQLASFFSVFYFSINAGSLISTYLTPEIRVMSCFGADSCYPVAFGVPAFLMVTSLVIFVCGKPLYTMKNPQGNILLEVSKCIGKAVWGKLFGKEKKQHWLDHAEEKCSTQLIRDTKILLELIYLFSPTILFWALYEQQGSRWTFQAVHMDGKIGSFTIMPDQMQVINPVLIMVFIPIFELVIYPLLAKLKLIRTSLQKLFWGGIIAAVAFAISAYVEYKVQGAYAVLPQAGESQLRIYNSYNCPLTIDATDDSGHKYSWTVGSMDLLEDKSLPVKDNTTLTYSATFVGTGCPELSPVSDGSLTLFEAEAVSFITYEQTTGSTAMLNIARVDKNFDDLSKSDNAQPKVRIVYRVNSNSTYTLASRDGSSLTGDLYSSEHATDVSVVTSASGYSLTINKKTIETGLTLDVGGVYSLLVADNGDDQGRLFTLTPPNNVHILWQLPQIIVISAAEIMFSITGLEFSYSKAPQSMKSVISSLWLLTDSFGNLIIILVSEFTKDIPQVYMLSTFAILMVLVMFIFILLARCFSRAMKKLNVD</sequence>
<dbReference type="InterPro" id="IPR036259">
    <property type="entry name" value="MFS_trans_sf"/>
</dbReference>
<dbReference type="GO" id="GO:0015031">
    <property type="term" value="P:protein transport"/>
    <property type="evidence" value="ECO:0007669"/>
    <property type="project" value="UniProtKB-KW"/>
</dbReference>